<keyword evidence="12" id="KW-0675">Receptor</keyword>
<dbReference type="NCBIfam" id="TIGR04056">
    <property type="entry name" value="OMP_RagA_SusC"/>
    <property type="match status" value="1"/>
</dbReference>
<dbReference type="RefSeq" id="WP_182460371.1">
    <property type="nucleotide sequence ID" value="NZ_CP059732.1"/>
</dbReference>
<dbReference type="InterPro" id="IPR039426">
    <property type="entry name" value="TonB-dep_rcpt-like"/>
</dbReference>
<evidence type="ECO:0000256" key="3">
    <source>
        <dbReference type="ARBA" id="ARBA00022452"/>
    </source>
</evidence>
<evidence type="ECO:0000256" key="4">
    <source>
        <dbReference type="ARBA" id="ARBA00022692"/>
    </source>
</evidence>
<dbReference type="EMBL" id="CP059732">
    <property type="protein sequence ID" value="QMW03083.1"/>
    <property type="molecule type" value="Genomic_DNA"/>
</dbReference>
<comment type="subcellular location">
    <subcellularLocation>
        <location evidence="1 8">Cell outer membrane</location>
        <topology evidence="1 8">Multi-pass membrane protein</topology>
    </subcellularLocation>
</comment>
<dbReference type="InterPro" id="IPR012910">
    <property type="entry name" value="Plug_dom"/>
</dbReference>
<dbReference type="NCBIfam" id="TIGR04057">
    <property type="entry name" value="SusC_RagA_signa"/>
    <property type="match status" value="1"/>
</dbReference>
<feature type="domain" description="TonB-dependent receptor plug" evidence="11">
    <location>
        <begin position="259"/>
        <end position="383"/>
    </location>
</feature>
<dbReference type="InterPro" id="IPR018247">
    <property type="entry name" value="EF_Hand_1_Ca_BS"/>
</dbReference>
<organism evidence="12 13">
    <name type="scientific">Spirosoma foliorum</name>
    <dbReference type="NCBI Taxonomy" id="2710596"/>
    <lineage>
        <taxon>Bacteria</taxon>
        <taxon>Pseudomonadati</taxon>
        <taxon>Bacteroidota</taxon>
        <taxon>Cytophagia</taxon>
        <taxon>Cytophagales</taxon>
        <taxon>Cytophagaceae</taxon>
        <taxon>Spirosoma</taxon>
    </lineage>
</organism>
<keyword evidence="6 8" id="KW-0472">Membrane</keyword>
<evidence type="ECO:0000256" key="8">
    <source>
        <dbReference type="PROSITE-ProRule" id="PRU01360"/>
    </source>
</evidence>
<evidence type="ECO:0000259" key="10">
    <source>
        <dbReference type="Pfam" id="PF00593"/>
    </source>
</evidence>
<evidence type="ECO:0000256" key="1">
    <source>
        <dbReference type="ARBA" id="ARBA00004571"/>
    </source>
</evidence>
<comment type="similarity">
    <text evidence="8 9">Belongs to the TonB-dependent receptor family.</text>
</comment>
<dbReference type="InterPro" id="IPR008969">
    <property type="entry name" value="CarboxyPept-like_regulatory"/>
</dbReference>
<dbReference type="SUPFAM" id="SSF49464">
    <property type="entry name" value="Carboxypeptidase regulatory domain-like"/>
    <property type="match status" value="1"/>
</dbReference>
<keyword evidence="5 9" id="KW-0798">TonB box</keyword>
<evidence type="ECO:0000256" key="5">
    <source>
        <dbReference type="ARBA" id="ARBA00023077"/>
    </source>
</evidence>
<dbReference type="Gene3D" id="2.170.130.10">
    <property type="entry name" value="TonB-dependent receptor, plug domain"/>
    <property type="match status" value="1"/>
</dbReference>
<evidence type="ECO:0000256" key="9">
    <source>
        <dbReference type="RuleBase" id="RU003357"/>
    </source>
</evidence>
<dbReference type="Pfam" id="PF00593">
    <property type="entry name" value="TonB_dep_Rec_b-barrel"/>
    <property type="match status" value="1"/>
</dbReference>
<proteinExistence type="inferred from homology"/>
<keyword evidence="2 8" id="KW-0813">Transport</keyword>
<dbReference type="AlphaFoldDB" id="A0A7G5GW41"/>
<evidence type="ECO:0000313" key="12">
    <source>
        <dbReference type="EMBL" id="QMW03083.1"/>
    </source>
</evidence>
<name>A0A7G5GW41_9BACT</name>
<keyword evidence="7 8" id="KW-0998">Cell outer membrane</keyword>
<dbReference type="InterPro" id="IPR037066">
    <property type="entry name" value="Plug_dom_sf"/>
</dbReference>
<evidence type="ECO:0000256" key="2">
    <source>
        <dbReference type="ARBA" id="ARBA00022448"/>
    </source>
</evidence>
<evidence type="ECO:0000313" key="13">
    <source>
        <dbReference type="Proteomes" id="UP000515369"/>
    </source>
</evidence>
<accession>A0A7G5GW41</accession>
<feature type="domain" description="TonB-dependent receptor-like beta-barrel" evidence="10">
    <location>
        <begin position="528"/>
        <end position="992"/>
    </location>
</feature>
<dbReference type="Pfam" id="PF07715">
    <property type="entry name" value="Plug"/>
    <property type="match status" value="1"/>
</dbReference>
<keyword evidence="4 8" id="KW-0812">Transmembrane</keyword>
<dbReference type="Proteomes" id="UP000515369">
    <property type="component" value="Chromosome"/>
</dbReference>
<keyword evidence="3 8" id="KW-1134">Transmembrane beta strand</keyword>
<gene>
    <name evidence="12" type="ORF">H3H32_35275</name>
</gene>
<dbReference type="KEGG" id="sfol:H3H32_35275"/>
<dbReference type="Gene3D" id="2.40.170.20">
    <property type="entry name" value="TonB-dependent receptor, beta-barrel domain"/>
    <property type="match status" value="1"/>
</dbReference>
<dbReference type="PROSITE" id="PS00018">
    <property type="entry name" value="EF_HAND_1"/>
    <property type="match status" value="1"/>
</dbReference>
<dbReference type="Gene3D" id="3.55.50.30">
    <property type="match status" value="1"/>
</dbReference>
<dbReference type="InterPro" id="IPR023996">
    <property type="entry name" value="TonB-dep_OMP_SusC/RagA"/>
</dbReference>
<dbReference type="InterPro" id="IPR000531">
    <property type="entry name" value="Beta-barrel_TonB"/>
</dbReference>
<dbReference type="InterPro" id="IPR036942">
    <property type="entry name" value="Beta-barrel_TonB_sf"/>
</dbReference>
<evidence type="ECO:0000259" key="11">
    <source>
        <dbReference type="Pfam" id="PF07715"/>
    </source>
</evidence>
<dbReference type="SUPFAM" id="SSF56935">
    <property type="entry name" value="Porins"/>
    <property type="match status" value="1"/>
</dbReference>
<evidence type="ECO:0000256" key="7">
    <source>
        <dbReference type="ARBA" id="ARBA00023237"/>
    </source>
</evidence>
<keyword evidence="13" id="KW-1185">Reference proteome</keyword>
<evidence type="ECO:0000256" key="6">
    <source>
        <dbReference type="ARBA" id="ARBA00023136"/>
    </source>
</evidence>
<dbReference type="PROSITE" id="PS52016">
    <property type="entry name" value="TONB_DEPENDENT_REC_3"/>
    <property type="match status" value="1"/>
</dbReference>
<sequence length="1167" mass="128350">MTNHLRNVSNVSLLSMLLLVGFHPGWSQSVVLASNVQQKRPETSKAIGRQLKDVLNDLKNQYGVNIMFELRTVDGLSVSPEALNSKSTLDKNLESLLRPLGLRYKKVNDNSYLILGDKKVKKVAFLDDQHSESTLNQEQSTQLESTAKLPSGSGLELVKTDAKVAVDQPVTGTVKSESGETLPGVNVVIKNTTKGTTTDANGKFTLDVPATAILVFSGIGFVTKEVPVNGRSRLDVSLVTDNKQLDEVVVVGYGTQKRESLTNSVSQIGGEEIARRPVSNIQQSLQGQLPGVTVLDQGGSPGRSNTSIRVRGITTFNINGIGNTAGTNNGSGGYDMTKNDALVIVDGIEQRLSDINPDDIETVSVLKDAASTAIYGSRATNGVVLVTTKRAKGSKVQVEYNGYYAIQNSINKPHMMGIEDYMRMQVAAYTNAGSALPARFTEQSIQAYVTATDREKYPLPNTWFQTVLHAAPQQNHTIAVSGGNESIRTRLSMRYQDQAGIITHYSSKIGEIRLNTDYTISSKLRLSGDINYRYNYSQAPTVDPINFLLHGSLWAVPKYADGTYGLSTQGNNPLMYAEIGGDSKRSTDYLAGYVKGEWEITDGLTFSTQIAGRGFFTQEKNFANSYVNTDKNTNITKTVANNTLTEVRNTLREYTLINLLTYERRFGDHNFKALLGYSQIGNTQTFLSAYRERFYNNDIQSIGQGANDGTKNNSGSDAIYGLRSYFGRVNYDYNGKYLVEVNGRYDGSSKFTGAKQYSFFPSFSGGWRISKENFWQSLQQTVSELKVRGSWGITGNQSVNLYSYYAALASSGYDFNGAAVQGYRQTTLANTDLGWESTTQLDLGLDASFLRGRLNLTVDYYRKLTNDILLNLDIPATIGLVAPPQNAGSVENKGWEFSLNYRGAKSASGFQYNLGGNLSINSNKVVDLKGTGPYILGSDIDPRYIIAVGLPINTLWGYKTDGLFQTQEQITNYKATYAANTKPGDVKYIDANGDGKIDANDMTNIGNTFPKFTFGLNSNFSYRNFELNLLFQGAAKVATRLAGALAEMGNQEGFTPSIYTNNYWTPDHPDARFPRPLKFDLRNVATSDRLIIDGSYVRLKNIQLAYSLPSAIASKVRLNRIRAYVSATNVLTFSKLNEWNLDPEAGSGRAVYYPQTSLYTLGLNLQF</sequence>
<dbReference type="GO" id="GO:0009279">
    <property type="term" value="C:cell outer membrane"/>
    <property type="evidence" value="ECO:0007669"/>
    <property type="project" value="UniProtKB-SubCell"/>
</dbReference>
<dbReference type="InterPro" id="IPR023997">
    <property type="entry name" value="TonB-dep_OMP_SusC/RagA_CS"/>
</dbReference>
<reference evidence="12 13" key="1">
    <citation type="submission" date="2020-07" db="EMBL/GenBank/DDBJ databases">
        <title>Spirosoma foliorum sp. nov., isolated from the leaves on the Nejang mountain Korea, Republic of.</title>
        <authorList>
            <person name="Ho H."/>
            <person name="Lee Y.-J."/>
            <person name="Nurcahyanto D.-A."/>
            <person name="Kim S.-G."/>
        </authorList>
    </citation>
    <scope>NUCLEOTIDE SEQUENCE [LARGE SCALE GENOMIC DNA]</scope>
    <source>
        <strain evidence="12 13">PL0136</strain>
    </source>
</reference>
<dbReference type="Pfam" id="PF13715">
    <property type="entry name" value="CarbopepD_reg_2"/>
    <property type="match status" value="1"/>
</dbReference>
<protein>
    <submittedName>
        <fullName evidence="12">TonB-dependent receptor</fullName>
    </submittedName>
</protein>
<dbReference type="Gene3D" id="2.60.40.1120">
    <property type="entry name" value="Carboxypeptidase-like, regulatory domain"/>
    <property type="match status" value="1"/>
</dbReference>